<organism evidence="9 10">
    <name type="scientific">Cynoglossus semilaevis</name>
    <name type="common">Tongue sole</name>
    <dbReference type="NCBI Taxonomy" id="244447"/>
    <lineage>
        <taxon>Eukaryota</taxon>
        <taxon>Metazoa</taxon>
        <taxon>Chordata</taxon>
        <taxon>Craniata</taxon>
        <taxon>Vertebrata</taxon>
        <taxon>Euteleostomi</taxon>
        <taxon>Actinopterygii</taxon>
        <taxon>Neopterygii</taxon>
        <taxon>Teleostei</taxon>
        <taxon>Neoteleostei</taxon>
        <taxon>Acanthomorphata</taxon>
        <taxon>Carangaria</taxon>
        <taxon>Pleuronectiformes</taxon>
        <taxon>Pleuronectoidei</taxon>
        <taxon>Cynoglossidae</taxon>
        <taxon>Cynoglossinae</taxon>
        <taxon>Cynoglossus</taxon>
    </lineage>
</organism>
<dbReference type="STRING" id="244447.ENSCSEP00000014284"/>
<dbReference type="GO" id="GO:0042383">
    <property type="term" value="C:sarcolemma"/>
    <property type="evidence" value="ECO:0007669"/>
    <property type="project" value="TreeGrafter"/>
</dbReference>
<dbReference type="GO" id="GO:0061337">
    <property type="term" value="P:cardiac conduction"/>
    <property type="evidence" value="ECO:0007669"/>
    <property type="project" value="Ensembl"/>
</dbReference>
<dbReference type="RefSeq" id="XP_016895105.1">
    <property type="nucleotide sequence ID" value="XM_017039616.2"/>
</dbReference>
<dbReference type="InterPro" id="IPR006916">
    <property type="entry name" value="POPDC1-3"/>
</dbReference>
<accession>A0A3P8VJ43</accession>
<evidence type="ECO:0000256" key="2">
    <source>
        <dbReference type="ARBA" id="ARBA00007146"/>
    </source>
</evidence>
<dbReference type="InParanoid" id="A0A3P8VJ43"/>
<dbReference type="Pfam" id="PF04831">
    <property type="entry name" value="POPDC1-3"/>
    <property type="match status" value="1"/>
</dbReference>
<keyword evidence="3 7" id="KW-0812">Transmembrane</keyword>
<evidence type="ECO:0000313" key="10">
    <source>
        <dbReference type="Proteomes" id="UP000265120"/>
    </source>
</evidence>
<dbReference type="AlphaFoldDB" id="A0A3P8VJ43"/>
<evidence type="ECO:0000256" key="7">
    <source>
        <dbReference type="SAM" id="Phobius"/>
    </source>
</evidence>
<feature type="transmembrane region" description="Helical" evidence="7">
    <location>
        <begin position="75"/>
        <end position="95"/>
    </location>
</feature>
<feature type="region of interest" description="Disordered" evidence="6">
    <location>
        <begin position="295"/>
        <end position="353"/>
    </location>
</feature>
<evidence type="ECO:0000256" key="4">
    <source>
        <dbReference type="ARBA" id="ARBA00022989"/>
    </source>
</evidence>
<dbReference type="PANTHER" id="PTHR12101:SF15">
    <property type="entry name" value="POPEYE DOMAIN-CONTAINING PROTEIN 2"/>
    <property type="match status" value="1"/>
</dbReference>
<dbReference type="Proteomes" id="UP000265120">
    <property type="component" value="Chromosome 16"/>
</dbReference>
<reference evidence="9 10" key="1">
    <citation type="journal article" date="2014" name="Nat. Genet.">
        <title>Whole-genome sequence of a flatfish provides insights into ZW sex chromosome evolution and adaptation to a benthic lifestyle.</title>
        <authorList>
            <person name="Chen S."/>
            <person name="Zhang G."/>
            <person name="Shao C."/>
            <person name="Huang Q."/>
            <person name="Liu G."/>
            <person name="Zhang P."/>
            <person name="Song W."/>
            <person name="An N."/>
            <person name="Chalopin D."/>
            <person name="Volff J.N."/>
            <person name="Hong Y."/>
            <person name="Li Q."/>
            <person name="Sha Z."/>
            <person name="Zhou H."/>
            <person name="Xie M."/>
            <person name="Yu Q."/>
            <person name="Liu Y."/>
            <person name="Xiang H."/>
            <person name="Wang N."/>
            <person name="Wu K."/>
            <person name="Yang C."/>
            <person name="Zhou Q."/>
            <person name="Liao X."/>
            <person name="Yang L."/>
            <person name="Hu Q."/>
            <person name="Zhang J."/>
            <person name="Meng L."/>
            <person name="Jin L."/>
            <person name="Tian Y."/>
            <person name="Lian J."/>
            <person name="Yang J."/>
            <person name="Miao G."/>
            <person name="Liu S."/>
            <person name="Liang Z."/>
            <person name="Yan F."/>
            <person name="Li Y."/>
            <person name="Sun B."/>
            <person name="Zhang H."/>
            <person name="Zhang J."/>
            <person name="Zhu Y."/>
            <person name="Du M."/>
            <person name="Zhao Y."/>
            <person name="Schartl M."/>
            <person name="Tang Q."/>
            <person name="Wang J."/>
        </authorList>
    </citation>
    <scope>NUCLEOTIDE SEQUENCE</scope>
</reference>
<dbReference type="GO" id="GO:0051146">
    <property type="term" value="P:striated muscle cell differentiation"/>
    <property type="evidence" value="ECO:0007669"/>
    <property type="project" value="Ensembl"/>
</dbReference>
<keyword evidence="5 7" id="KW-0472">Membrane</keyword>
<dbReference type="PANTHER" id="PTHR12101">
    <property type="entry name" value="POPEYE DOMAIN CONTAINING PROTEIN"/>
    <property type="match status" value="1"/>
</dbReference>
<feature type="domain" description="POPDC1-3" evidence="8">
    <location>
        <begin position="24"/>
        <end position="250"/>
    </location>
</feature>
<dbReference type="OrthoDB" id="425611at2759"/>
<keyword evidence="10" id="KW-1185">Reference proteome</keyword>
<dbReference type="CTD" id="64091"/>
<dbReference type="GO" id="GO:0030552">
    <property type="term" value="F:cAMP binding"/>
    <property type="evidence" value="ECO:0007669"/>
    <property type="project" value="TreeGrafter"/>
</dbReference>
<dbReference type="InterPro" id="IPR018490">
    <property type="entry name" value="cNMP-bd_dom_sf"/>
</dbReference>
<dbReference type="KEGG" id="csem:103391992"/>
<dbReference type="OMA" id="FLCLTLW"/>
<dbReference type="GO" id="GO:0001947">
    <property type="term" value="P:heart looping"/>
    <property type="evidence" value="ECO:0007669"/>
    <property type="project" value="Ensembl"/>
</dbReference>
<evidence type="ECO:0000256" key="6">
    <source>
        <dbReference type="SAM" id="MobiDB-lite"/>
    </source>
</evidence>
<dbReference type="GO" id="GO:0042391">
    <property type="term" value="P:regulation of membrane potential"/>
    <property type="evidence" value="ECO:0007669"/>
    <property type="project" value="TreeGrafter"/>
</dbReference>
<dbReference type="FunCoup" id="A0A3P8VJ43">
    <property type="interactions" value="658"/>
</dbReference>
<reference evidence="9" key="2">
    <citation type="submission" date="2025-08" db="UniProtKB">
        <authorList>
            <consortium name="Ensembl"/>
        </authorList>
    </citation>
    <scope>IDENTIFICATION</scope>
</reference>
<dbReference type="InterPro" id="IPR055272">
    <property type="entry name" value="POPDC1-3_dom"/>
</dbReference>
<dbReference type="GO" id="GO:0007519">
    <property type="term" value="P:skeletal muscle tissue development"/>
    <property type="evidence" value="ECO:0007669"/>
    <property type="project" value="TreeGrafter"/>
</dbReference>
<proteinExistence type="inferred from homology"/>
<comment type="subcellular location">
    <subcellularLocation>
        <location evidence="1">Membrane</location>
        <topology evidence="1">Multi-pass membrane protein</topology>
    </subcellularLocation>
</comment>
<dbReference type="GeneTree" id="ENSGT00390000002563"/>
<evidence type="ECO:0000256" key="1">
    <source>
        <dbReference type="ARBA" id="ARBA00004141"/>
    </source>
</evidence>
<dbReference type="GeneID" id="103391992"/>
<evidence type="ECO:0000256" key="5">
    <source>
        <dbReference type="ARBA" id="ARBA00023136"/>
    </source>
</evidence>
<dbReference type="RefSeq" id="XP_008326721.1">
    <property type="nucleotide sequence ID" value="XM_008328499.2"/>
</dbReference>
<feature type="compositionally biased region" description="Low complexity" evidence="6">
    <location>
        <begin position="307"/>
        <end position="320"/>
    </location>
</feature>
<feature type="compositionally biased region" description="Basic and acidic residues" evidence="6">
    <location>
        <begin position="332"/>
        <end position="342"/>
    </location>
</feature>
<protein>
    <submittedName>
        <fullName evidence="9">Popeye domain cAMP effector 2</fullName>
    </submittedName>
</protein>
<keyword evidence="4 7" id="KW-1133">Transmembrane helix</keyword>
<name>A0A3P8VJ43_CYNSE</name>
<sequence>MNNSSLLDSLIFAPMCDGWSNNTEGAIYHLGNTIMFLGYMGGSGAYGCLFIFGFLTPAYLCLTLWGWMTMCGLDVFTWNLLLLVACIAQICHLLYRLRQEGIGKEELTSLYQAVYLPLGVPVHVFKEIAKAFENKVVELKAGETYAVEGKTPIDQLSFLLSGRISVSLEGQFLHYIQRHQFLDSPEWESLRPNEEGKFQVTLTAEEDSCYVSWRRRHLYMLISKERYIARLFSVMLGYDIAEKLYNLNSKLYIKSGVLLDIRLPSLYHVLVPSSQASEGGSCSDGGIVKQPQAVRQDEDQTQANENPGHPQHLQPHQQGPRNTFPDEPQDLQPDHYHQRWASEPEMISGEDSTSLVLEDFADVAGSLMDYGSERDYLR</sequence>
<dbReference type="Ensembl" id="ENSCSET00000014452.1">
    <property type="protein sequence ID" value="ENSCSEP00000014284.1"/>
    <property type="gene ID" value="ENSCSEG00000009196.1"/>
</dbReference>
<dbReference type="SUPFAM" id="SSF51206">
    <property type="entry name" value="cAMP-binding domain-like"/>
    <property type="match status" value="1"/>
</dbReference>
<evidence type="ECO:0000256" key="3">
    <source>
        <dbReference type="ARBA" id="ARBA00022692"/>
    </source>
</evidence>
<feature type="transmembrane region" description="Helical" evidence="7">
    <location>
        <begin position="45"/>
        <end position="69"/>
    </location>
</feature>
<comment type="similarity">
    <text evidence="2">Belongs to the popeye family.</text>
</comment>
<reference evidence="9" key="3">
    <citation type="submission" date="2025-09" db="UniProtKB">
        <authorList>
            <consortium name="Ensembl"/>
        </authorList>
    </citation>
    <scope>IDENTIFICATION</scope>
</reference>
<evidence type="ECO:0000259" key="8">
    <source>
        <dbReference type="Pfam" id="PF04831"/>
    </source>
</evidence>
<evidence type="ECO:0000313" key="9">
    <source>
        <dbReference type="Ensembl" id="ENSCSEP00000014284.1"/>
    </source>
</evidence>